<dbReference type="Proteomes" id="UP001139264">
    <property type="component" value="Unassembled WGS sequence"/>
</dbReference>
<proteinExistence type="predicted"/>
<evidence type="ECO:0000313" key="1">
    <source>
        <dbReference type="EMBL" id="MCC3270629.1"/>
    </source>
</evidence>
<name>A0A9X1S969_9MICC</name>
<reference evidence="1" key="1">
    <citation type="submission" date="2021-10" db="EMBL/GenBank/DDBJ databases">
        <title>Novel species in genus Arthrobacter.</title>
        <authorList>
            <person name="Liu Y."/>
        </authorList>
    </citation>
    <scope>NUCLEOTIDE SEQUENCE</scope>
    <source>
        <strain evidence="1">Zg-Y809</strain>
    </source>
</reference>
<dbReference type="RefSeq" id="WP_227908964.1">
    <property type="nucleotide sequence ID" value="NZ_CP095461.1"/>
</dbReference>
<comment type="caution">
    <text evidence="1">The sequence shown here is derived from an EMBL/GenBank/DDBJ whole genome shotgun (WGS) entry which is preliminary data.</text>
</comment>
<sequence>MDNTSEDLPAARPWPSLRVQTQDPAVDAALSGLEEIPGLPTSGHHAVYTALYGSLLAELNADLSEEH</sequence>
<accession>A0A9X1S969</accession>
<organism evidence="1 2">
    <name type="scientific">Arthrobacter gengyunqii</name>
    <dbReference type="NCBI Taxonomy" id="2886940"/>
    <lineage>
        <taxon>Bacteria</taxon>
        <taxon>Bacillati</taxon>
        <taxon>Actinomycetota</taxon>
        <taxon>Actinomycetes</taxon>
        <taxon>Micrococcales</taxon>
        <taxon>Micrococcaceae</taxon>
        <taxon>Arthrobacter</taxon>
    </lineage>
</organism>
<dbReference type="EMBL" id="JAJFZP010000012">
    <property type="protein sequence ID" value="MCC3270629.1"/>
    <property type="molecule type" value="Genomic_DNA"/>
</dbReference>
<evidence type="ECO:0000313" key="2">
    <source>
        <dbReference type="Proteomes" id="UP001139264"/>
    </source>
</evidence>
<protein>
    <submittedName>
        <fullName evidence="1">Uncharacterized protein</fullName>
    </submittedName>
</protein>
<gene>
    <name evidence="1" type="ORF">LJ751_14925</name>
</gene>
<dbReference type="AlphaFoldDB" id="A0A9X1S969"/>